<evidence type="ECO:0000256" key="1">
    <source>
        <dbReference type="SAM" id="MobiDB-lite"/>
    </source>
</evidence>
<comment type="caution">
    <text evidence="2">The sequence shown here is derived from an EMBL/GenBank/DDBJ whole genome shotgun (WGS) entry which is preliminary data.</text>
</comment>
<sequence length="648" mass="66938">MSGNPTAAPAHPGGPAAPPAPGPRFTAHHAGHAWLLAPAGPVDPRARAFTAGLAPDPEATVVVADLPDGADDATLDRLARAVPAGTGDLRLVFGRPPLRDPVAVARWLAARLGRAVVVARGPLLSVPGGGLYAGPAHGPGWLRCPPGAPAVPHSRTFPRPTWEAALPDHPWRLGRSVAEPLPAGVWLRPADGVADPGGHRGRLLRGAGVHADLLTVAVGAPGAPAVPVADVARFWQDLPPSLRPAVRFLCYGPARLSGGRHFGDVLAQVVGEPVRLLGGLPRPGRDGADAALLTGPDGTPGRPLRAREFVHLPPAATEPPASPYAVAHGWPLGDLPEAGPGAHRLAEDVVVEVVRGGLWVRPEPAPAHAAQVRGADPDPEHERVLCDAGSEDLLPRLRRLAQELTRSFPADLRRAVRLGVCRPTGPDGGAVPHAGPAPGGGTAPHRAAPPPLVSGAGDAARTGLTALAAEVLRRHPELTGRETDADAVTALAAVLGRLAGAACESPGDLALLRRGLDMLPVHHGPTGLRAPLDEPMRQWYATPREITDPQPCEASARGPADAPGGTDFLIWSTNGRRTDLLDPLVPGRVLFAPGTRFRVLEADPGAPGVVLMRELAPGEPAGDTAADRAAARDLVRALRTWNTGHDTP</sequence>
<name>A0A918LJV9_STRGD</name>
<reference evidence="2" key="1">
    <citation type="journal article" date="2014" name="Int. J. Syst. Evol. Microbiol.">
        <title>Complete genome sequence of Corynebacterium casei LMG S-19264T (=DSM 44701T), isolated from a smear-ripened cheese.</title>
        <authorList>
            <consortium name="US DOE Joint Genome Institute (JGI-PGF)"/>
            <person name="Walter F."/>
            <person name="Albersmeier A."/>
            <person name="Kalinowski J."/>
            <person name="Ruckert C."/>
        </authorList>
    </citation>
    <scope>NUCLEOTIDE SEQUENCE</scope>
    <source>
        <strain evidence="2">JCM 4234</strain>
    </source>
</reference>
<dbReference type="Proteomes" id="UP000653493">
    <property type="component" value="Unassembled WGS sequence"/>
</dbReference>
<reference evidence="2" key="2">
    <citation type="submission" date="2020-09" db="EMBL/GenBank/DDBJ databases">
        <authorList>
            <person name="Sun Q."/>
            <person name="Ohkuma M."/>
        </authorList>
    </citation>
    <scope>NUCLEOTIDE SEQUENCE</scope>
    <source>
        <strain evidence="2">JCM 4234</strain>
    </source>
</reference>
<feature type="region of interest" description="Disordered" evidence="1">
    <location>
        <begin position="424"/>
        <end position="444"/>
    </location>
</feature>
<keyword evidence="3" id="KW-1185">Reference proteome</keyword>
<proteinExistence type="predicted"/>
<evidence type="ECO:0000313" key="3">
    <source>
        <dbReference type="Proteomes" id="UP000653493"/>
    </source>
</evidence>
<feature type="region of interest" description="Disordered" evidence="1">
    <location>
        <begin position="547"/>
        <end position="566"/>
    </location>
</feature>
<evidence type="ECO:0000313" key="2">
    <source>
        <dbReference type="EMBL" id="GGS62728.1"/>
    </source>
</evidence>
<dbReference type="Gene3D" id="3.90.176.10">
    <property type="entry name" value="Toxin ADP-ribosyltransferase, Chain A, domain 1"/>
    <property type="match status" value="1"/>
</dbReference>
<feature type="region of interest" description="Disordered" evidence="1">
    <location>
        <begin position="1"/>
        <end position="25"/>
    </location>
</feature>
<organism evidence="2 3">
    <name type="scientific">Streptomyces griseoviridis</name>
    <dbReference type="NCBI Taxonomy" id="45398"/>
    <lineage>
        <taxon>Bacteria</taxon>
        <taxon>Bacillati</taxon>
        <taxon>Actinomycetota</taxon>
        <taxon>Actinomycetes</taxon>
        <taxon>Kitasatosporales</taxon>
        <taxon>Streptomycetaceae</taxon>
        <taxon>Streptomyces</taxon>
    </lineage>
</organism>
<dbReference type="AlphaFoldDB" id="A0A918LJV9"/>
<dbReference type="EMBL" id="BMSL01000027">
    <property type="protein sequence ID" value="GGS62728.1"/>
    <property type="molecule type" value="Genomic_DNA"/>
</dbReference>
<protein>
    <submittedName>
        <fullName evidence="2">Uncharacterized protein</fullName>
    </submittedName>
</protein>
<feature type="compositionally biased region" description="Low complexity" evidence="1">
    <location>
        <begin position="1"/>
        <end position="14"/>
    </location>
</feature>
<gene>
    <name evidence="2" type="ORF">GCM10010238_59750</name>
</gene>
<accession>A0A918LJV9</accession>